<proteinExistence type="predicted"/>
<dbReference type="eggNOG" id="ENOG502Z7SX">
    <property type="taxonomic scope" value="Bacteria"/>
</dbReference>
<dbReference type="RefSeq" id="WP_038179535.1">
    <property type="nucleotide sequence ID" value="NZ_ASQA01000008.1"/>
</dbReference>
<gene>
    <name evidence="1" type="ORF">C176_02413</name>
</gene>
<name>W4F640_9BACL</name>
<dbReference type="PROSITE" id="PS51318">
    <property type="entry name" value="TAT"/>
    <property type="match status" value="1"/>
</dbReference>
<keyword evidence="2" id="KW-1185">Reference proteome</keyword>
<sequence>MAAKDNKQSHVESNSRRDFIKNSGLTLGGLVLGGAFGGLLNVNSKSKADSADNKSNKPQLTANPNVALMFFTQEEYNLTQAAADRIYPADDNGPGAKDLNAAIYIDHQLAGSYGINAKDYRFGPYYEGRETAGTQTKMLRKDIFLTGLKALDTYSQKHFKDKFTALDTEKQDKVLTAFSEGKVKLYGNVPSTEFFGLLRSLTIEGVYADPMYGGNKDMLGWKMRKYPGSRMNYNQEIMSEKFVTLEPQGLNSHMNH</sequence>
<accession>W4F640</accession>
<protein>
    <submittedName>
        <fullName evidence="1">Dehydrogenase</fullName>
    </submittedName>
</protein>
<dbReference type="EMBL" id="ASQA01000008">
    <property type="protein sequence ID" value="ETT87759.1"/>
    <property type="molecule type" value="Genomic_DNA"/>
</dbReference>
<evidence type="ECO:0000313" key="2">
    <source>
        <dbReference type="Proteomes" id="UP000019062"/>
    </source>
</evidence>
<dbReference type="InterPro" id="IPR019546">
    <property type="entry name" value="TAT_signal_bac_arc"/>
</dbReference>
<dbReference type="Pfam" id="PF13618">
    <property type="entry name" value="Gluconate_2-dh3"/>
    <property type="match status" value="1"/>
</dbReference>
<evidence type="ECO:0000313" key="1">
    <source>
        <dbReference type="EMBL" id="ETT87759.1"/>
    </source>
</evidence>
<dbReference type="NCBIfam" id="TIGR01409">
    <property type="entry name" value="TAT_signal_seq"/>
    <property type="match status" value="1"/>
</dbReference>
<dbReference type="InterPro" id="IPR027056">
    <property type="entry name" value="Gluconate_2DH_su3"/>
</dbReference>
<dbReference type="PATRIC" id="fig|1227360.4.peg.483"/>
<reference evidence="1 2" key="1">
    <citation type="journal article" date="2014" name="BMC Genomics">
        <title>Genomic comparison of sporeforming bacilli isolated from milk.</title>
        <authorList>
            <person name="Moreno Switt A.I."/>
            <person name="Andrus A.D."/>
            <person name="Ranieri M.L."/>
            <person name="Orsi R.H."/>
            <person name="Ivy R."/>
            <person name="den Bakker H.C."/>
            <person name="Martin N.H."/>
            <person name="Wiedmann M."/>
            <person name="Boor K.J."/>
        </authorList>
    </citation>
    <scope>NUCLEOTIDE SEQUENCE [LARGE SCALE GENOMIC DNA]</scope>
    <source>
        <strain evidence="1 2">FSL R5-213</strain>
    </source>
</reference>
<comment type="caution">
    <text evidence="1">The sequence shown here is derived from an EMBL/GenBank/DDBJ whole genome shotgun (WGS) entry which is preliminary data.</text>
</comment>
<dbReference type="InterPro" id="IPR006311">
    <property type="entry name" value="TAT_signal"/>
</dbReference>
<dbReference type="AlphaFoldDB" id="W4F640"/>
<dbReference type="Proteomes" id="UP000019062">
    <property type="component" value="Unassembled WGS sequence"/>
</dbReference>
<organism evidence="1 2">
    <name type="scientific">Viridibacillus arenosi FSL R5-213</name>
    <dbReference type="NCBI Taxonomy" id="1227360"/>
    <lineage>
        <taxon>Bacteria</taxon>
        <taxon>Bacillati</taxon>
        <taxon>Bacillota</taxon>
        <taxon>Bacilli</taxon>
        <taxon>Bacillales</taxon>
        <taxon>Caryophanaceae</taxon>
        <taxon>Viridibacillus</taxon>
    </lineage>
</organism>